<name>A0A1A8X717_PLAOA</name>
<dbReference type="AlphaFoldDB" id="A0A1A8X717"/>
<accession>A0A1A8X717</accession>
<evidence type="ECO:0000256" key="1">
    <source>
        <dbReference type="SAM" id="MobiDB-lite"/>
    </source>
</evidence>
<evidence type="ECO:0000313" key="3">
    <source>
        <dbReference type="EMBL" id="SBS99571.1"/>
    </source>
</evidence>
<sequence>MTTGTIDVIFSGPKPKTKLDIFECLDKHEEIKTEFQVKISELDKTEVNNQLFIGKCKELKKYMNDKENEFIECFKGDLSYLYPNVENVLLDIIKNSTKYGNCEEKLKPEKKDQCNVGEDGCYEQTTPLSKGTEEKPVCPDDSCKKDHSECHRSIDKKNESAGIDKTTCQTYNSESPKEPGYSRNLKGDIPPESKNETHFPETEKKEETFQYFVPTLDNKKKDKTDTYVSILQDNASLDCNPNNKSYTSGLDMNNLSRIDVLGSFISTQERVIPLTEMNYIYSETSEGESGRNIFHTISHCDINSSPTESPSVETHDTKEVVPVQELHDKVDVPPSQGPLSGKEDVSQHLSNPFSPLTIMDPMQSCSSENNSVIYGYDSHGKSTSICRSSSIVDEELTEETSVEKHADPLTPTPPEEGIPFKTYIIIILVILAILLLLFLLFKFTALRGMFRKKKRNEKREMEKEFKKMMLASSNAQQKSIYLAYGRLDP</sequence>
<proteinExistence type="predicted"/>
<keyword evidence="2" id="KW-0472">Membrane</keyword>
<dbReference type="EMBL" id="FLQV01001382">
    <property type="protein sequence ID" value="SBS99571.1"/>
    <property type="molecule type" value="Genomic_DNA"/>
</dbReference>
<evidence type="ECO:0000256" key="2">
    <source>
        <dbReference type="SAM" id="Phobius"/>
    </source>
</evidence>
<keyword evidence="2" id="KW-0812">Transmembrane</keyword>
<organism evidence="3 4">
    <name type="scientific">Plasmodium ovale curtisi</name>
    <dbReference type="NCBI Taxonomy" id="864141"/>
    <lineage>
        <taxon>Eukaryota</taxon>
        <taxon>Sar</taxon>
        <taxon>Alveolata</taxon>
        <taxon>Apicomplexa</taxon>
        <taxon>Aconoidasida</taxon>
        <taxon>Haemosporida</taxon>
        <taxon>Plasmodiidae</taxon>
        <taxon>Plasmodium</taxon>
        <taxon>Plasmodium (Plasmodium)</taxon>
    </lineage>
</organism>
<feature type="compositionally biased region" description="Basic and acidic residues" evidence="1">
    <location>
        <begin position="185"/>
        <end position="203"/>
    </location>
</feature>
<feature type="region of interest" description="Disordered" evidence="1">
    <location>
        <begin position="165"/>
        <end position="203"/>
    </location>
</feature>
<evidence type="ECO:0000313" key="4">
    <source>
        <dbReference type="Proteomes" id="UP000078546"/>
    </source>
</evidence>
<protein>
    <submittedName>
        <fullName evidence="3">PIR Superfamily Protein</fullName>
    </submittedName>
</protein>
<keyword evidence="2" id="KW-1133">Transmembrane helix</keyword>
<gene>
    <name evidence="3" type="ORF">POVCU1_053590</name>
</gene>
<reference evidence="4" key="1">
    <citation type="submission" date="2016-05" db="EMBL/GenBank/DDBJ databases">
        <authorList>
            <person name="Naeem Raeece"/>
        </authorList>
    </citation>
    <scope>NUCLEOTIDE SEQUENCE [LARGE SCALE GENOMIC DNA]</scope>
</reference>
<dbReference type="Proteomes" id="UP000078546">
    <property type="component" value="Unassembled WGS sequence"/>
</dbReference>
<feature type="transmembrane region" description="Helical" evidence="2">
    <location>
        <begin position="423"/>
        <end position="445"/>
    </location>
</feature>